<proteinExistence type="predicted"/>
<name>A0A6M5YHH4_9BACT</name>
<protein>
    <recommendedName>
        <fullName evidence="4">TIGR03067 domain-containing protein</fullName>
    </recommendedName>
</protein>
<dbReference type="RefSeq" id="WP_171469128.1">
    <property type="nucleotide sequence ID" value="NZ_CP053452.2"/>
</dbReference>
<feature type="chain" id="PRO_5026751161" description="TIGR03067 domain-containing protein" evidence="1">
    <location>
        <begin position="21"/>
        <end position="139"/>
    </location>
</feature>
<feature type="signal peptide" evidence="1">
    <location>
        <begin position="1"/>
        <end position="20"/>
    </location>
</feature>
<gene>
    <name evidence="2" type="ORF">FTUN_0298</name>
</gene>
<accession>A0A6M5YHH4</accession>
<dbReference type="NCBIfam" id="TIGR03067">
    <property type="entry name" value="Planc_TIGR03067"/>
    <property type="match status" value="1"/>
</dbReference>
<keyword evidence="1" id="KW-0732">Signal</keyword>
<evidence type="ECO:0008006" key="4">
    <source>
        <dbReference type="Google" id="ProtNLM"/>
    </source>
</evidence>
<dbReference type="Proteomes" id="UP000503447">
    <property type="component" value="Chromosome"/>
</dbReference>
<dbReference type="AlphaFoldDB" id="A0A6M5YHH4"/>
<keyword evidence="3" id="KW-1185">Reference proteome</keyword>
<dbReference type="EMBL" id="CP053452">
    <property type="protein sequence ID" value="QJW92801.1"/>
    <property type="molecule type" value="Genomic_DNA"/>
</dbReference>
<reference evidence="3" key="1">
    <citation type="submission" date="2020-05" db="EMBL/GenBank/DDBJ databases">
        <title>Frigoriglobus tundricola gen. nov., sp. nov., a psychrotolerant cellulolytic planctomycete of the family Gemmataceae with two divergent copies of 16S rRNA gene.</title>
        <authorList>
            <person name="Kulichevskaya I.S."/>
            <person name="Ivanova A.A."/>
            <person name="Naumoff D.G."/>
            <person name="Beletsky A.V."/>
            <person name="Rijpstra W.I.C."/>
            <person name="Sinninghe Damste J.S."/>
            <person name="Mardanov A.V."/>
            <person name="Ravin N.V."/>
            <person name="Dedysh S.N."/>
        </authorList>
    </citation>
    <scope>NUCLEOTIDE SEQUENCE [LARGE SCALE GENOMIC DNA]</scope>
    <source>
        <strain evidence="3">PL17</strain>
    </source>
</reference>
<evidence type="ECO:0000313" key="2">
    <source>
        <dbReference type="EMBL" id="QJW92801.1"/>
    </source>
</evidence>
<dbReference type="KEGG" id="ftj:FTUN_0298"/>
<sequence length="139" mass="14743">MKAFAAAVGVFVCLALSARAAEEKIDLSGKYTVVSGKKNGADIDKTAKKATYTATADAFTIAGGDKKFVFSYRLKPGTTPVEIDMVVAEGPDGTKGTLAVGIIEQKGDTLKLAYSLDKEKRPKDFDGSAGYLIELKKEK</sequence>
<dbReference type="InterPro" id="IPR017504">
    <property type="entry name" value="CHP03067_Planctomycetes"/>
</dbReference>
<evidence type="ECO:0000256" key="1">
    <source>
        <dbReference type="SAM" id="SignalP"/>
    </source>
</evidence>
<organism evidence="2 3">
    <name type="scientific">Frigoriglobus tundricola</name>
    <dbReference type="NCBI Taxonomy" id="2774151"/>
    <lineage>
        <taxon>Bacteria</taxon>
        <taxon>Pseudomonadati</taxon>
        <taxon>Planctomycetota</taxon>
        <taxon>Planctomycetia</taxon>
        <taxon>Gemmatales</taxon>
        <taxon>Gemmataceae</taxon>
        <taxon>Frigoriglobus</taxon>
    </lineage>
</organism>
<evidence type="ECO:0000313" key="3">
    <source>
        <dbReference type="Proteomes" id="UP000503447"/>
    </source>
</evidence>